<reference evidence="2 3" key="1">
    <citation type="journal article" date="2011" name="J. Gen. Appl. Microbiol.">
        <title>Draft genome sequencing of the enigmatic yeast Saitoella complicata.</title>
        <authorList>
            <person name="Nishida H."/>
            <person name="Hamamoto M."/>
            <person name="Sugiyama J."/>
        </authorList>
    </citation>
    <scope>NUCLEOTIDE SEQUENCE [LARGE SCALE GENOMIC DNA]</scope>
    <source>
        <strain evidence="2 3">NRRL Y-17804</strain>
    </source>
</reference>
<name>A0A0E9NDH1_SAICN</name>
<evidence type="ECO:0000313" key="2">
    <source>
        <dbReference type="EMBL" id="GAO47887.1"/>
    </source>
</evidence>
<accession>A0A0E9NDH1</accession>
<comment type="caution">
    <text evidence="2">The sequence shown here is derived from an EMBL/GenBank/DDBJ whole genome shotgun (WGS) entry which is preliminary data.</text>
</comment>
<dbReference type="EMBL" id="BACD03000011">
    <property type="protein sequence ID" value="GAO47887.1"/>
    <property type="molecule type" value="Genomic_DNA"/>
</dbReference>
<reference evidence="2 3" key="2">
    <citation type="journal article" date="2014" name="J. Gen. Appl. Microbiol.">
        <title>The early diverging ascomycetous budding yeast Saitoella complicata has three histone deacetylases belonging to the Clr6, Hos2, and Rpd3 lineages.</title>
        <authorList>
            <person name="Nishida H."/>
            <person name="Matsumoto T."/>
            <person name="Kondo S."/>
            <person name="Hamamoto M."/>
            <person name="Yoshikawa H."/>
        </authorList>
    </citation>
    <scope>NUCLEOTIDE SEQUENCE [LARGE SCALE GENOMIC DNA]</scope>
    <source>
        <strain evidence="2 3">NRRL Y-17804</strain>
    </source>
</reference>
<organism evidence="2 3">
    <name type="scientific">Saitoella complicata (strain BCRC 22490 / CBS 7301 / JCM 7358 / NBRC 10748 / NRRL Y-17804)</name>
    <dbReference type="NCBI Taxonomy" id="698492"/>
    <lineage>
        <taxon>Eukaryota</taxon>
        <taxon>Fungi</taxon>
        <taxon>Dikarya</taxon>
        <taxon>Ascomycota</taxon>
        <taxon>Taphrinomycotina</taxon>
        <taxon>Taphrinomycotina incertae sedis</taxon>
        <taxon>Saitoella</taxon>
    </lineage>
</organism>
<feature type="region of interest" description="Disordered" evidence="1">
    <location>
        <begin position="441"/>
        <end position="467"/>
    </location>
</feature>
<keyword evidence="3" id="KW-1185">Reference proteome</keyword>
<reference evidence="2 3" key="3">
    <citation type="journal article" date="2015" name="Genome Announc.">
        <title>Draft Genome Sequence of the Archiascomycetous Yeast Saitoella complicata.</title>
        <authorList>
            <person name="Yamauchi K."/>
            <person name="Kondo S."/>
            <person name="Hamamoto M."/>
            <person name="Takahashi Y."/>
            <person name="Ogura Y."/>
            <person name="Hayashi T."/>
            <person name="Nishida H."/>
        </authorList>
    </citation>
    <scope>NUCLEOTIDE SEQUENCE [LARGE SCALE GENOMIC DNA]</scope>
    <source>
        <strain evidence="2 3">NRRL Y-17804</strain>
    </source>
</reference>
<dbReference type="Proteomes" id="UP000033140">
    <property type="component" value="Unassembled WGS sequence"/>
</dbReference>
<proteinExistence type="predicted"/>
<evidence type="ECO:0000313" key="3">
    <source>
        <dbReference type="Proteomes" id="UP000033140"/>
    </source>
</evidence>
<evidence type="ECO:0000256" key="1">
    <source>
        <dbReference type="SAM" id="MobiDB-lite"/>
    </source>
</evidence>
<gene>
    <name evidence="2" type="ORF">G7K_2083-t1</name>
</gene>
<feature type="compositionally biased region" description="Low complexity" evidence="1">
    <location>
        <begin position="23"/>
        <end position="39"/>
    </location>
</feature>
<feature type="compositionally biased region" description="Gly residues" evidence="1">
    <location>
        <begin position="441"/>
        <end position="450"/>
    </location>
</feature>
<protein>
    <submittedName>
        <fullName evidence="2">Uncharacterized protein</fullName>
    </submittedName>
</protein>
<dbReference type="AlphaFoldDB" id="A0A0E9NDH1"/>
<sequence>MMATTYHHPSGTGPTRNPPPFGPSTTTTATTTTTPPLLAPTVPTQAQATFIPAVTAGRHFRRTTDCPTPRLLMQHGIRLPTHTSSNSLSAQLSFLGLSNSATQSFTRLQRESGREGQMDEHAFELTWRAFVALRSGMVGERTRGLGVGEREFWAIGMEGYGLNQRTIQRVLTPFEPEILGLTTPLGLAHGILALRLREFWWSLTGAPIPNSSVWLGVGVEQAYTDRLYALPERDEHGPLPALERTKLQNKHFVERMKVRDRVINKNGGEDMVLYAPTTLADLHTYFTASPPRGGVGSVGACGGDLTSRMGMVTYPDLEFARQEQMRLGRVTNTRVYLFAVVVGKDKWEGWCRDGYVKDTATQGMEWKTRVGKARSGGRMGSECVDEKILVGPVARARIPSAAKEASDDEGYGASTSLSRASPENAQALGLDLTAVSALLGRSGGSEGGQGVTAPVPKRQNSMDSGLGTGECTPMVRSRAASLFGVVPTLSTIASSALVDITEGKKDEQKGDGEEGVEYHPLVSVEEDGGERVVEQVVFVGGRGGGLEGVWREGGGVVIE</sequence>
<feature type="region of interest" description="Disordered" evidence="1">
    <location>
        <begin position="399"/>
        <end position="420"/>
    </location>
</feature>
<feature type="region of interest" description="Disordered" evidence="1">
    <location>
        <begin position="1"/>
        <end position="39"/>
    </location>
</feature>